<evidence type="ECO:0000313" key="2">
    <source>
        <dbReference type="Proteomes" id="UP000184480"/>
    </source>
</evidence>
<reference evidence="2" key="1">
    <citation type="submission" date="2016-11" db="EMBL/GenBank/DDBJ databases">
        <authorList>
            <person name="Varghese N."/>
            <person name="Submissions S."/>
        </authorList>
    </citation>
    <scope>NUCLEOTIDE SEQUENCE [LARGE SCALE GENOMIC DNA]</scope>
    <source>
        <strain evidence="2">DSM 27370</strain>
    </source>
</reference>
<protein>
    <submittedName>
        <fullName evidence="1">Uncharacterized protein</fullName>
    </submittedName>
</protein>
<sequence length="354" mass="41656">MIRIAFITLMVVCTSLNNSLFSQTSVNVDNQRFKYYIRSLPTQIMDSRSFYYSVNFAVPLDVRRFLDERLLAENVIIEGQRFTDSPQRGDAAVSIIMSPVNFETATVKERYVEEKDSRGKVTGRTFYYWQEVVYTFESSTTISQNNKEYLRYSAISRSKKYTFKSPEFSRQREASRFYIDNRQMLLAELTRERAEETVDLVSKKLTNTFGFPVTAEYGLIKTINEKKHPEHYQLREMSLSIEKKMRALDGTYPLTEADMEKEIEYFKSLPVKYADQTPKLDARLRYVAYYNLARIYMYIDQPENTKEWADLLTENGVDKKDGETLIKDARTISDRFIQSDIYTREFDPDTLFSE</sequence>
<dbReference type="Proteomes" id="UP000184480">
    <property type="component" value="Unassembled WGS sequence"/>
</dbReference>
<accession>A0A1M5H4M2</accession>
<evidence type="ECO:0000313" key="1">
    <source>
        <dbReference type="EMBL" id="SHG10833.1"/>
    </source>
</evidence>
<keyword evidence="2" id="KW-1185">Reference proteome</keyword>
<dbReference type="OrthoDB" id="997414at2"/>
<dbReference type="AlphaFoldDB" id="A0A1M5H4M2"/>
<proteinExistence type="predicted"/>
<dbReference type="EMBL" id="FQUC01000015">
    <property type="protein sequence ID" value="SHG10833.1"/>
    <property type="molecule type" value="Genomic_DNA"/>
</dbReference>
<gene>
    <name evidence="1" type="ORF">SAMN05444362_11584</name>
</gene>
<dbReference type="STRING" id="1346286.SAMN05444362_11584"/>
<name>A0A1M5H4M2_9BACT</name>
<dbReference type="RefSeq" id="WP_062183164.1">
    <property type="nucleotide sequence ID" value="NZ_BBXL01000020.1"/>
</dbReference>
<organism evidence="1 2">
    <name type="scientific">Dysgonomonas macrotermitis</name>
    <dbReference type="NCBI Taxonomy" id="1346286"/>
    <lineage>
        <taxon>Bacteria</taxon>
        <taxon>Pseudomonadati</taxon>
        <taxon>Bacteroidota</taxon>
        <taxon>Bacteroidia</taxon>
        <taxon>Bacteroidales</taxon>
        <taxon>Dysgonomonadaceae</taxon>
        <taxon>Dysgonomonas</taxon>
    </lineage>
</organism>